<protein>
    <submittedName>
        <fullName evidence="2">Uncharacterized protein</fullName>
    </submittedName>
</protein>
<reference evidence="3" key="3">
    <citation type="submission" date="2013-11" db="EMBL/GenBank/DDBJ databases">
        <title>The Genome Sequence of Phytophthora parasitica CJ05E6.</title>
        <authorList>
            <consortium name="The Broad Institute Genomics Platform"/>
            <person name="Russ C."/>
            <person name="Tyler B."/>
            <person name="Panabieres F."/>
            <person name="Shan W."/>
            <person name="Tripathy S."/>
            <person name="Grunwald N."/>
            <person name="Machado M."/>
            <person name="Johnson C.S."/>
            <person name="Arredondo F."/>
            <person name="Hong C."/>
            <person name="Coffey M."/>
            <person name="Young S.K."/>
            <person name="Zeng Q."/>
            <person name="Gargeya S."/>
            <person name="Fitzgerald M."/>
            <person name="Abouelleil A."/>
            <person name="Alvarado L."/>
            <person name="Chapman S.B."/>
            <person name="Gainer-Dewar J."/>
            <person name="Goldberg J."/>
            <person name="Griggs A."/>
            <person name="Gujja S."/>
            <person name="Hansen M."/>
            <person name="Howarth C."/>
            <person name="Imamovic A."/>
            <person name="Ireland A."/>
            <person name="Larimer J."/>
            <person name="McCowan C."/>
            <person name="Murphy C."/>
            <person name="Pearson M."/>
            <person name="Poon T.W."/>
            <person name="Priest M."/>
            <person name="Roberts A."/>
            <person name="Saif S."/>
            <person name="Shea T."/>
            <person name="Sykes S."/>
            <person name="Wortman J."/>
            <person name="Nusbaum C."/>
            <person name="Birren B."/>
        </authorList>
    </citation>
    <scope>NUCLEOTIDE SEQUENCE [LARGE SCALE GENOMIC DNA]</scope>
    <source>
        <strain evidence="3">CJ05E6</strain>
    </source>
</reference>
<organism evidence="2">
    <name type="scientific">Phytophthora nicotianae</name>
    <name type="common">Potato buckeye rot agent</name>
    <name type="synonym">Phytophthora parasitica</name>
    <dbReference type="NCBI Taxonomy" id="4792"/>
    <lineage>
        <taxon>Eukaryota</taxon>
        <taxon>Sar</taxon>
        <taxon>Stramenopiles</taxon>
        <taxon>Oomycota</taxon>
        <taxon>Peronosporomycetes</taxon>
        <taxon>Peronosporales</taxon>
        <taxon>Peronosporaceae</taxon>
        <taxon>Phytophthora</taxon>
    </lineage>
</organism>
<reference evidence="2" key="2">
    <citation type="submission" date="2013-11" db="EMBL/GenBank/DDBJ databases">
        <title>The Genome Sequence of Phytophthora parasitica CJ02B3.</title>
        <authorList>
            <consortium name="The Broad Institute Genomics Platform"/>
            <person name="Russ C."/>
            <person name="Tyler B."/>
            <person name="Panabieres F."/>
            <person name="Shan W."/>
            <person name="Tripathy S."/>
            <person name="Grunwald N."/>
            <person name="Machado M."/>
            <person name="Johnson C.S."/>
            <person name="Arredondo F."/>
            <person name="Hong C."/>
            <person name="Coffey M."/>
            <person name="Young S.K."/>
            <person name="Zeng Q."/>
            <person name="Gargeya S."/>
            <person name="Fitzgerald M."/>
            <person name="Abouelleil A."/>
            <person name="Alvarado L."/>
            <person name="Chapman S.B."/>
            <person name="Gainer-Dewar J."/>
            <person name="Goldberg J."/>
            <person name="Griggs A."/>
            <person name="Gujja S."/>
            <person name="Hansen M."/>
            <person name="Howarth C."/>
            <person name="Imamovic A."/>
            <person name="Ireland A."/>
            <person name="Larimer J."/>
            <person name="McCowan C."/>
            <person name="Murphy C."/>
            <person name="Pearson M."/>
            <person name="Poon T.W."/>
            <person name="Priest M."/>
            <person name="Roberts A."/>
            <person name="Saif S."/>
            <person name="Shea T."/>
            <person name="Sykes S."/>
            <person name="Wortman J."/>
            <person name="Nusbaum C."/>
            <person name="Birren B."/>
        </authorList>
    </citation>
    <scope>NUCLEOTIDE SEQUENCE [LARGE SCALE GENOMIC DNA]</scope>
    <source>
        <strain evidence="2">CJ02B3</strain>
    </source>
</reference>
<dbReference type="EMBL" id="KI696598">
    <property type="protein sequence ID" value="ETM31280.1"/>
    <property type="molecule type" value="Genomic_DNA"/>
</dbReference>
<evidence type="ECO:0000313" key="4">
    <source>
        <dbReference type="EMBL" id="ETL78015.1"/>
    </source>
</evidence>
<dbReference type="Proteomes" id="UP000054532">
    <property type="component" value="Unassembled WGS sequence"/>
</dbReference>
<gene>
    <name evidence="5" type="ORF">L914_21126</name>
    <name evidence="2" type="ORF">L915_21395</name>
    <name evidence="3" type="ORF">L916_21263</name>
    <name evidence="4" type="ORF">L917_21112</name>
</gene>
<dbReference type="EMBL" id="KI683386">
    <property type="protein sequence ID" value="ETL78015.1"/>
    <property type="molecule type" value="Genomic_DNA"/>
</dbReference>
<accession>W2FN41</accession>
<dbReference type="Proteomes" id="UP000053864">
    <property type="component" value="Unassembled WGS sequence"/>
</dbReference>
<sequence length="49" mass="5246">MSLIVLAEVSFAAITAAAITSSTGFKPIPFVVHFGIYRSDDKLLTGILY</sequence>
<dbReference type="AlphaFoldDB" id="W2FN41"/>
<proteinExistence type="predicted"/>
<evidence type="ECO:0000313" key="5">
    <source>
        <dbReference type="EMBL" id="ETM31280.1"/>
    </source>
</evidence>
<keyword evidence="1" id="KW-0732">Signal</keyword>
<feature type="chain" id="PRO_5014314791" evidence="1">
    <location>
        <begin position="18"/>
        <end position="49"/>
    </location>
</feature>
<feature type="signal peptide" evidence="1">
    <location>
        <begin position="1"/>
        <end position="17"/>
    </location>
</feature>
<evidence type="ECO:0000313" key="2">
    <source>
        <dbReference type="EMBL" id="ETK71351.1"/>
    </source>
</evidence>
<reference evidence="4" key="1">
    <citation type="submission" date="2013-11" db="EMBL/GenBank/DDBJ databases">
        <title>The Genome Sequence of Phytophthora parasitica CHvinca01.</title>
        <authorList>
            <consortium name="The Broad Institute Genomics Platform"/>
            <person name="Russ C."/>
            <person name="Tyler B."/>
            <person name="Panabieres F."/>
            <person name="Shan W."/>
            <person name="Tripathy S."/>
            <person name="Grunwald N."/>
            <person name="Machado M."/>
            <person name="Johnson C.S."/>
            <person name="Arredondo F."/>
            <person name="Hong C."/>
            <person name="Coffey M."/>
            <person name="Young S.K."/>
            <person name="Zeng Q."/>
            <person name="Gargeya S."/>
            <person name="Fitzgerald M."/>
            <person name="Abouelleil A."/>
            <person name="Alvarado L."/>
            <person name="Chapman S.B."/>
            <person name="Gainer-Dewar J."/>
            <person name="Goldberg J."/>
            <person name="Griggs A."/>
            <person name="Gujja S."/>
            <person name="Hansen M."/>
            <person name="Howarth C."/>
            <person name="Imamovic A."/>
            <person name="Ireland A."/>
            <person name="Larimer J."/>
            <person name="McCowan C."/>
            <person name="Murphy C."/>
            <person name="Pearson M."/>
            <person name="Poon T.W."/>
            <person name="Priest M."/>
            <person name="Roberts A."/>
            <person name="Saif S."/>
            <person name="Shea T."/>
            <person name="Sykes S."/>
            <person name="Wortman J."/>
            <person name="Nusbaum C."/>
            <person name="Birren B."/>
        </authorList>
    </citation>
    <scope>NUCLEOTIDE SEQUENCE [LARGE SCALE GENOMIC DNA]</scope>
    <source>
        <strain evidence="4">CHvinca01</strain>
    </source>
</reference>
<dbReference type="EMBL" id="KI689846">
    <property type="protein sequence ID" value="ETK71351.1"/>
    <property type="molecule type" value="Genomic_DNA"/>
</dbReference>
<evidence type="ECO:0000256" key="1">
    <source>
        <dbReference type="SAM" id="SignalP"/>
    </source>
</evidence>
<evidence type="ECO:0000313" key="3">
    <source>
        <dbReference type="EMBL" id="ETL24794.1"/>
    </source>
</evidence>
<reference evidence="5" key="4">
    <citation type="submission" date="2013-11" db="EMBL/GenBank/DDBJ databases">
        <title>The Genome Sequence of Phytophthora parasitica IAC_01/95.</title>
        <authorList>
            <consortium name="The Broad Institute Genomics Platform"/>
            <person name="Russ C."/>
            <person name="Tyler B."/>
            <person name="Panabieres F."/>
            <person name="Shan W."/>
            <person name="Tripathy S."/>
            <person name="Grunwald N."/>
            <person name="Machado M."/>
            <person name="Johnson C.S."/>
            <person name="Arredondo F."/>
            <person name="Hong C."/>
            <person name="Coffey M."/>
            <person name="Young S.K."/>
            <person name="Zeng Q."/>
            <person name="Gargeya S."/>
            <person name="Fitzgerald M."/>
            <person name="Abouelleil A."/>
            <person name="Alvarado L."/>
            <person name="Chapman S.B."/>
            <person name="Gainer-Dewar J."/>
            <person name="Goldberg J."/>
            <person name="Griggs A."/>
            <person name="Gujja S."/>
            <person name="Hansen M."/>
            <person name="Howarth C."/>
            <person name="Imamovic A."/>
            <person name="Ireland A."/>
            <person name="Larimer J."/>
            <person name="McCowan C."/>
            <person name="Murphy C."/>
            <person name="Pearson M."/>
            <person name="Poon T.W."/>
            <person name="Priest M."/>
            <person name="Roberts A."/>
            <person name="Saif S."/>
            <person name="Shea T."/>
            <person name="Sykes S."/>
            <person name="Wortman J."/>
            <person name="Nusbaum C."/>
            <person name="Birren B."/>
        </authorList>
    </citation>
    <scope>NUCLEOTIDE SEQUENCE [LARGE SCALE GENOMIC DNA]</scope>
    <source>
        <strain evidence="5">IAC_01/95</strain>
    </source>
</reference>
<name>W2FN41_PHYNI</name>
<dbReference type="Proteomes" id="UP000053236">
    <property type="component" value="Unassembled WGS sequence"/>
</dbReference>
<dbReference type="Proteomes" id="UP000054423">
    <property type="component" value="Unassembled WGS sequence"/>
</dbReference>
<dbReference type="EMBL" id="KI676674">
    <property type="protein sequence ID" value="ETL24794.1"/>
    <property type="molecule type" value="Genomic_DNA"/>
</dbReference>